<dbReference type="InterPro" id="IPR052713">
    <property type="entry name" value="FeoA"/>
</dbReference>
<name>A0A401FTQ0_9BACT</name>
<dbReference type="SUPFAM" id="SSF50037">
    <property type="entry name" value="C-terminal domain of transcriptional repressors"/>
    <property type="match status" value="1"/>
</dbReference>
<dbReference type="InterPro" id="IPR008988">
    <property type="entry name" value="Transcriptional_repressor_C"/>
</dbReference>
<dbReference type="InterPro" id="IPR007167">
    <property type="entry name" value="Fe-transptr_FeoA-like"/>
</dbReference>
<dbReference type="Pfam" id="PF04023">
    <property type="entry name" value="FeoA"/>
    <property type="match status" value="1"/>
</dbReference>
<comment type="caution">
    <text evidence="3">The sequence shown here is derived from an EMBL/GenBank/DDBJ whole genome shotgun (WGS) entry which is preliminary data.</text>
</comment>
<dbReference type="AlphaFoldDB" id="A0A401FTQ0"/>
<organism evidence="3 4">
    <name type="scientific">Desulfonema ishimotonii</name>
    <dbReference type="NCBI Taxonomy" id="45657"/>
    <lineage>
        <taxon>Bacteria</taxon>
        <taxon>Pseudomonadati</taxon>
        <taxon>Thermodesulfobacteriota</taxon>
        <taxon>Desulfobacteria</taxon>
        <taxon>Desulfobacterales</taxon>
        <taxon>Desulfococcaceae</taxon>
        <taxon>Desulfonema</taxon>
    </lineage>
</organism>
<gene>
    <name evidence="3" type="ORF">DENIS_1303</name>
</gene>
<evidence type="ECO:0000259" key="2">
    <source>
        <dbReference type="SMART" id="SM00899"/>
    </source>
</evidence>
<dbReference type="PANTHER" id="PTHR42954:SF2">
    <property type="entry name" value="FE(2+) TRANSPORT PROTEIN A"/>
    <property type="match status" value="1"/>
</dbReference>
<feature type="domain" description="Ferrous iron transporter FeoA-like" evidence="2">
    <location>
        <begin position="5"/>
        <end position="77"/>
    </location>
</feature>
<keyword evidence="1" id="KW-0408">Iron</keyword>
<dbReference type="Gene3D" id="2.30.30.90">
    <property type="match status" value="1"/>
</dbReference>
<dbReference type="GO" id="GO:0046914">
    <property type="term" value="F:transition metal ion binding"/>
    <property type="evidence" value="ECO:0007669"/>
    <property type="project" value="InterPro"/>
</dbReference>
<protein>
    <submittedName>
        <fullName evidence="3">Ferrous iron transport protein A</fullName>
    </submittedName>
</protein>
<proteinExistence type="predicted"/>
<dbReference type="InterPro" id="IPR038157">
    <property type="entry name" value="FeoA_core_dom"/>
</dbReference>
<accession>A0A401FTQ0</accession>
<reference evidence="4" key="2">
    <citation type="submission" date="2019-01" db="EMBL/GenBank/DDBJ databases">
        <title>Genome sequence of Desulfonema ishimotonii strain Tokyo 01.</title>
        <authorList>
            <person name="Fukui M."/>
        </authorList>
    </citation>
    <scope>NUCLEOTIDE SEQUENCE [LARGE SCALE GENOMIC DNA]</scope>
    <source>
        <strain evidence="4">Tokyo 01</strain>
    </source>
</reference>
<evidence type="ECO:0000313" key="4">
    <source>
        <dbReference type="Proteomes" id="UP000288096"/>
    </source>
</evidence>
<dbReference type="EMBL" id="BEXT01000001">
    <property type="protein sequence ID" value="GBC60352.1"/>
    <property type="molecule type" value="Genomic_DNA"/>
</dbReference>
<keyword evidence="4" id="KW-1185">Reference proteome</keyword>
<dbReference type="SMART" id="SM00899">
    <property type="entry name" value="FeoA"/>
    <property type="match status" value="1"/>
</dbReference>
<evidence type="ECO:0000256" key="1">
    <source>
        <dbReference type="ARBA" id="ARBA00023004"/>
    </source>
</evidence>
<evidence type="ECO:0000313" key="3">
    <source>
        <dbReference type="EMBL" id="GBC60352.1"/>
    </source>
</evidence>
<sequence>MCRKMCLRQMCVNQSGIIRSVRAEGELGRRIRDMGLVPNTEVTVVGRAPLNDPVALRLRDFTLSLRNNEADYITVEVTGG</sequence>
<reference evidence="4" key="1">
    <citation type="submission" date="2017-11" db="EMBL/GenBank/DDBJ databases">
        <authorList>
            <person name="Watanabe M."/>
            <person name="Kojima H."/>
        </authorList>
    </citation>
    <scope>NUCLEOTIDE SEQUENCE [LARGE SCALE GENOMIC DNA]</scope>
    <source>
        <strain evidence="4">Tokyo 01</strain>
    </source>
</reference>
<dbReference type="Proteomes" id="UP000288096">
    <property type="component" value="Unassembled WGS sequence"/>
</dbReference>
<dbReference type="PANTHER" id="PTHR42954">
    <property type="entry name" value="FE(2+) TRANSPORT PROTEIN A"/>
    <property type="match status" value="1"/>
</dbReference>